<dbReference type="InterPro" id="IPR010733">
    <property type="entry name" value="DUF1308"/>
</dbReference>
<dbReference type="InterPro" id="IPR041076">
    <property type="entry name" value="DUF5614"/>
</dbReference>
<evidence type="ECO:0008006" key="7">
    <source>
        <dbReference type="Google" id="ProtNLM"/>
    </source>
</evidence>
<evidence type="ECO:0000313" key="6">
    <source>
        <dbReference type="Proteomes" id="UP000054107"/>
    </source>
</evidence>
<comment type="similarity">
    <text evidence="1">Belongs to the UPF0415 family.</text>
</comment>
<dbReference type="Proteomes" id="UP000054107">
    <property type="component" value="Unassembled WGS sequence"/>
</dbReference>
<sequence>MTMVSSDDDEHMENPVDLVPLVQDLRNKCTTILDQCKIWNDKRPIEGLHRYTNSLTSELHFIDKLLENPLKIKKEHVQSTNLSYLEAVYEALSSVGKRKNEVMKLVSAPSQNSNNQWMSQAAMIRNHSIKVDIVAENGLVWVKVIARNAKAFRHEIMGLEWDSFSDDSEDDDSDDSDGSDDDCRLSYGDIDSLPIFKKAHEYLRTAQAHHVQFHTPIVVFAFMRIKPKQDVFVQKIMNRLKEIGIVVYMQDPDNTLQSSYLPLIENVGDLDHLTTSSINVDVSSALALISELSHHVCLPKQVSALPLQVQAEREALVPALPHILPYIMGKKLFMIQTAFDRLKDIVEVVGGPNEVARFRFLFRDHFNMDLEFNQELWTILPCLSVDVMPDASSEAFTKLLDPPPQKSKLNNGRKIRTRFSDFHAKIFGSGDHYKMTTLTTIQWMETALKDAGLQGVSLVSHEPRSLAEKKMQPKN</sequence>
<dbReference type="Pfam" id="PF18474">
    <property type="entry name" value="DUF5614"/>
    <property type="match status" value="1"/>
</dbReference>
<feature type="compositionally biased region" description="Acidic residues" evidence="2">
    <location>
        <begin position="165"/>
        <end position="180"/>
    </location>
</feature>
<dbReference type="PANTHER" id="PTHR13379">
    <property type="entry name" value="UNCHARACTERIZED DUF1308"/>
    <property type="match status" value="1"/>
</dbReference>
<accession>A0A0B7N7F1</accession>
<dbReference type="AlphaFoldDB" id="A0A0B7N7F1"/>
<feature type="domain" description="DUF5614" evidence="4">
    <location>
        <begin position="41"/>
        <end position="155"/>
    </location>
</feature>
<proteinExistence type="inferred from homology"/>
<gene>
    <name evidence="5" type="primary">PARPA_07455.1 scaffold 27627</name>
</gene>
<evidence type="ECO:0000259" key="3">
    <source>
        <dbReference type="Pfam" id="PF07000"/>
    </source>
</evidence>
<protein>
    <recommendedName>
        <fullName evidence="7">DUF1308 domain-containing protein</fullName>
    </recommendedName>
</protein>
<dbReference type="OrthoDB" id="441890at2759"/>
<evidence type="ECO:0000256" key="1">
    <source>
        <dbReference type="ARBA" id="ARBA00006588"/>
    </source>
</evidence>
<evidence type="ECO:0000313" key="5">
    <source>
        <dbReference type="EMBL" id="CEP13394.1"/>
    </source>
</evidence>
<dbReference type="EMBL" id="LN729576">
    <property type="protein sequence ID" value="CEP13394.1"/>
    <property type="molecule type" value="Genomic_DNA"/>
</dbReference>
<evidence type="ECO:0000256" key="2">
    <source>
        <dbReference type="SAM" id="MobiDB-lite"/>
    </source>
</evidence>
<feature type="domain" description="DUF1308" evidence="3">
    <location>
        <begin position="278"/>
        <end position="363"/>
    </location>
</feature>
<dbReference type="PANTHER" id="PTHR13379:SF0">
    <property type="entry name" value="UPF0415 PROTEIN C7ORF25"/>
    <property type="match status" value="1"/>
</dbReference>
<reference evidence="5 6" key="1">
    <citation type="submission" date="2014-09" db="EMBL/GenBank/DDBJ databases">
        <authorList>
            <person name="Ellenberger Sabrina"/>
        </authorList>
    </citation>
    <scope>NUCLEOTIDE SEQUENCE [LARGE SCALE GENOMIC DNA]</scope>
    <source>
        <strain evidence="5 6">CBS 412.66</strain>
    </source>
</reference>
<name>A0A0B7N7F1_9FUNG</name>
<evidence type="ECO:0000259" key="4">
    <source>
        <dbReference type="Pfam" id="PF18474"/>
    </source>
</evidence>
<feature type="region of interest" description="Disordered" evidence="2">
    <location>
        <begin position="165"/>
        <end position="185"/>
    </location>
</feature>
<dbReference type="Pfam" id="PF07000">
    <property type="entry name" value="DUF1308"/>
    <property type="match status" value="1"/>
</dbReference>
<organism evidence="5 6">
    <name type="scientific">Parasitella parasitica</name>
    <dbReference type="NCBI Taxonomy" id="35722"/>
    <lineage>
        <taxon>Eukaryota</taxon>
        <taxon>Fungi</taxon>
        <taxon>Fungi incertae sedis</taxon>
        <taxon>Mucoromycota</taxon>
        <taxon>Mucoromycotina</taxon>
        <taxon>Mucoromycetes</taxon>
        <taxon>Mucorales</taxon>
        <taxon>Mucorineae</taxon>
        <taxon>Mucoraceae</taxon>
        <taxon>Parasitella</taxon>
    </lineage>
</organism>
<dbReference type="STRING" id="35722.A0A0B7N7F1"/>
<keyword evidence="6" id="KW-1185">Reference proteome</keyword>